<organism evidence="2 3">
    <name type="scientific">Aspergillus leporis</name>
    <dbReference type="NCBI Taxonomy" id="41062"/>
    <lineage>
        <taxon>Eukaryota</taxon>
        <taxon>Fungi</taxon>
        <taxon>Dikarya</taxon>
        <taxon>Ascomycota</taxon>
        <taxon>Pezizomycotina</taxon>
        <taxon>Eurotiomycetes</taxon>
        <taxon>Eurotiomycetidae</taxon>
        <taxon>Eurotiales</taxon>
        <taxon>Aspergillaceae</taxon>
        <taxon>Aspergillus</taxon>
        <taxon>Aspergillus subgen. Circumdati</taxon>
    </lineage>
</organism>
<dbReference type="PANTHER" id="PTHR42044:SF2">
    <property type="entry name" value="DUF676 DOMAIN-CONTAINING PROTEIN"/>
    <property type="match status" value="1"/>
</dbReference>
<dbReference type="InterPro" id="IPR029058">
    <property type="entry name" value="AB_hydrolase_fold"/>
</dbReference>
<evidence type="ECO:0008006" key="4">
    <source>
        <dbReference type="Google" id="ProtNLM"/>
    </source>
</evidence>
<sequence>MSSFSANKQVHMNPFMLIPPDMEINPYRLVWEDLVSVLKRSKLLIYIVVPHRPSLSGKLDELYPDYANLRDILLHVVLIIFQVILLLTFGFFLFTFWVFPAVLPMAFSIISWVVTKGILRLLNGPPRSQCLVGVPENGVSPVNDESELWFFINGICTGRNWHRSNLTLLANIFRREMVGIHNPTKGLFLDLVECLIQRDLDYKTQDIRQGRAQLRAALQAPSTKKVVLIAHSQGGIVAASIIDWLYGELTNETMRKLEVYTFGNAARHFRNPALREGHPEQVIQYIEHYANSQDFVANIGVLEFTSQMARYSSCDLFAGHVFKREGSGHLLNMHYLDTMLGEQERFMNTKVIVHEEATLKPIKELSRLIRYKDGKSPDTVQKRKDTKLQI</sequence>
<proteinExistence type="predicted"/>
<keyword evidence="1" id="KW-0812">Transmembrane</keyword>
<evidence type="ECO:0000256" key="1">
    <source>
        <dbReference type="SAM" id="Phobius"/>
    </source>
</evidence>
<keyword evidence="3" id="KW-1185">Reference proteome</keyword>
<dbReference type="SUPFAM" id="SSF53474">
    <property type="entry name" value="alpha/beta-Hydrolases"/>
    <property type="match status" value="1"/>
</dbReference>
<dbReference type="AlphaFoldDB" id="A0A5N5WVV1"/>
<protein>
    <recommendedName>
        <fullName evidence="4">Alpha/Beta hydrolase protein</fullName>
    </recommendedName>
</protein>
<dbReference type="Gene3D" id="3.40.50.1820">
    <property type="entry name" value="alpha/beta hydrolase"/>
    <property type="match status" value="1"/>
</dbReference>
<feature type="transmembrane region" description="Helical" evidence="1">
    <location>
        <begin position="72"/>
        <end position="95"/>
    </location>
</feature>
<dbReference type="OrthoDB" id="202545at2759"/>
<keyword evidence="1" id="KW-1133">Transmembrane helix</keyword>
<evidence type="ECO:0000313" key="2">
    <source>
        <dbReference type="EMBL" id="KAB8071314.1"/>
    </source>
</evidence>
<feature type="transmembrane region" description="Helical" evidence="1">
    <location>
        <begin position="101"/>
        <end position="119"/>
    </location>
</feature>
<reference evidence="2 3" key="1">
    <citation type="submission" date="2019-04" db="EMBL/GenBank/DDBJ databases">
        <title>Friends and foes A comparative genomics study of 23 Aspergillus species from section Flavi.</title>
        <authorList>
            <consortium name="DOE Joint Genome Institute"/>
            <person name="Kjaerbolling I."/>
            <person name="Vesth T."/>
            <person name="Frisvad J.C."/>
            <person name="Nybo J.L."/>
            <person name="Theobald S."/>
            <person name="Kildgaard S."/>
            <person name="Isbrandt T."/>
            <person name="Kuo A."/>
            <person name="Sato A."/>
            <person name="Lyhne E.K."/>
            <person name="Kogle M.E."/>
            <person name="Wiebenga A."/>
            <person name="Kun R.S."/>
            <person name="Lubbers R.J."/>
            <person name="Makela M.R."/>
            <person name="Barry K."/>
            <person name="Chovatia M."/>
            <person name="Clum A."/>
            <person name="Daum C."/>
            <person name="Haridas S."/>
            <person name="He G."/>
            <person name="LaButti K."/>
            <person name="Lipzen A."/>
            <person name="Mondo S."/>
            <person name="Riley R."/>
            <person name="Salamov A."/>
            <person name="Simmons B.A."/>
            <person name="Magnuson J.K."/>
            <person name="Henrissat B."/>
            <person name="Mortensen U.H."/>
            <person name="Larsen T.O."/>
            <person name="Devries R.P."/>
            <person name="Grigoriev I.V."/>
            <person name="Machida M."/>
            <person name="Baker S.E."/>
            <person name="Andersen M.R."/>
        </authorList>
    </citation>
    <scope>NUCLEOTIDE SEQUENCE [LARGE SCALE GENOMIC DNA]</scope>
    <source>
        <strain evidence="2 3">CBS 151.66</strain>
    </source>
</reference>
<dbReference type="EMBL" id="ML732276">
    <property type="protein sequence ID" value="KAB8071314.1"/>
    <property type="molecule type" value="Genomic_DNA"/>
</dbReference>
<dbReference type="PANTHER" id="PTHR42044">
    <property type="entry name" value="DUF676 DOMAIN-CONTAINING PROTEIN-RELATED"/>
    <property type="match status" value="1"/>
</dbReference>
<evidence type="ECO:0000313" key="3">
    <source>
        <dbReference type="Proteomes" id="UP000326565"/>
    </source>
</evidence>
<accession>A0A5N5WVV1</accession>
<dbReference type="Proteomes" id="UP000326565">
    <property type="component" value="Unassembled WGS sequence"/>
</dbReference>
<gene>
    <name evidence="2" type="ORF">BDV29DRAFT_197462</name>
</gene>
<keyword evidence="1" id="KW-0472">Membrane</keyword>
<name>A0A5N5WVV1_9EURO</name>